<dbReference type="Gene3D" id="3.40.630.30">
    <property type="match status" value="1"/>
</dbReference>
<organism evidence="4 5">
    <name type="scientific">Providencia rettgeri</name>
    <dbReference type="NCBI Taxonomy" id="587"/>
    <lineage>
        <taxon>Bacteria</taxon>
        <taxon>Pseudomonadati</taxon>
        <taxon>Pseudomonadota</taxon>
        <taxon>Gammaproteobacteria</taxon>
        <taxon>Enterobacterales</taxon>
        <taxon>Morganellaceae</taxon>
        <taxon>Providencia</taxon>
    </lineage>
</organism>
<feature type="domain" description="N-acetyltransferase" evidence="3">
    <location>
        <begin position="2"/>
        <end position="161"/>
    </location>
</feature>
<reference evidence="4" key="1">
    <citation type="submission" date="2019-02" db="EMBL/GenBank/DDBJ databases">
        <title>Genomic characterization of isolates from hospital effluents in KZN, South Africa.</title>
        <authorList>
            <person name="Ntshobeni N."/>
            <person name="Allam M."/>
            <person name="Ismail A."/>
            <person name="Amoako D."/>
            <person name="Essack S."/>
            <person name="Chenia H."/>
        </authorList>
    </citation>
    <scope>NUCLEOTIDE SEQUENCE</scope>
    <source>
        <strain evidence="4">AFE97_S1</strain>
    </source>
</reference>
<dbReference type="AlphaFoldDB" id="A0AAP2NUA6"/>
<evidence type="ECO:0000313" key="5">
    <source>
        <dbReference type="Proteomes" id="UP000824410"/>
    </source>
</evidence>
<sequence length="176" mass="20088">MYMTRLAVPDDAKYLPAVELSAGQTFANHEKYRWVAEGEGQTEQEHLAFIHQQLEWVAVNNDGEVVGFINAEKHRNSLHICELSVCQNWQGQGIGRQLIKRVFEATLSLQLQFVTLTTFRDVPWNAPYYQRLGFDIIDNDKLTIELKAILQSEVDMGFAREDRCAMVISLNELAAS</sequence>
<comment type="caution">
    <text evidence="4">The sequence shown here is derived from an EMBL/GenBank/DDBJ whole genome shotgun (WGS) entry which is preliminary data.</text>
</comment>
<accession>A0AAP2NUA6</accession>
<dbReference type="EMBL" id="SHDO01000001">
    <property type="protein sequence ID" value="MBX6978902.1"/>
    <property type="molecule type" value="Genomic_DNA"/>
</dbReference>
<dbReference type="InterPro" id="IPR016181">
    <property type="entry name" value="Acyl_CoA_acyltransferase"/>
</dbReference>
<name>A0AAP2NUA6_PRORE</name>
<dbReference type="Pfam" id="PF00583">
    <property type="entry name" value="Acetyltransf_1"/>
    <property type="match status" value="1"/>
</dbReference>
<protein>
    <submittedName>
        <fullName evidence="4">N-acetyltransferase</fullName>
    </submittedName>
</protein>
<gene>
    <name evidence="4" type="ORF">EX242_01245</name>
</gene>
<dbReference type="KEGG" id="prg:RB151_027140"/>
<evidence type="ECO:0000259" key="3">
    <source>
        <dbReference type="PROSITE" id="PS51186"/>
    </source>
</evidence>
<dbReference type="PANTHER" id="PTHR43800:SF1">
    <property type="entry name" value="PEPTIDYL-LYSINE N-ACETYLTRANSFERASE YJAB"/>
    <property type="match status" value="1"/>
</dbReference>
<keyword evidence="2" id="KW-0012">Acyltransferase</keyword>
<dbReference type="GO" id="GO:0016747">
    <property type="term" value="F:acyltransferase activity, transferring groups other than amino-acyl groups"/>
    <property type="evidence" value="ECO:0007669"/>
    <property type="project" value="InterPro"/>
</dbReference>
<dbReference type="InterPro" id="IPR000182">
    <property type="entry name" value="GNAT_dom"/>
</dbReference>
<evidence type="ECO:0000313" key="4">
    <source>
        <dbReference type="EMBL" id="MBX6978902.1"/>
    </source>
</evidence>
<dbReference type="PANTHER" id="PTHR43800">
    <property type="entry name" value="PEPTIDYL-LYSINE N-ACETYLTRANSFERASE YJAB"/>
    <property type="match status" value="1"/>
</dbReference>
<keyword evidence="1" id="KW-0808">Transferase</keyword>
<dbReference type="SUPFAM" id="SSF55729">
    <property type="entry name" value="Acyl-CoA N-acyltransferases (Nat)"/>
    <property type="match status" value="1"/>
</dbReference>
<dbReference type="Proteomes" id="UP000824410">
    <property type="component" value="Unassembled WGS sequence"/>
</dbReference>
<proteinExistence type="predicted"/>
<dbReference type="CDD" id="cd04301">
    <property type="entry name" value="NAT_SF"/>
    <property type="match status" value="1"/>
</dbReference>
<dbReference type="PROSITE" id="PS51186">
    <property type="entry name" value="GNAT"/>
    <property type="match status" value="1"/>
</dbReference>
<evidence type="ECO:0000256" key="1">
    <source>
        <dbReference type="ARBA" id="ARBA00022679"/>
    </source>
</evidence>
<evidence type="ECO:0000256" key="2">
    <source>
        <dbReference type="ARBA" id="ARBA00023315"/>
    </source>
</evidence>